<accession>A0A2T5MEU6</accession>
<keyword evidence="3" id="KW-1185">Reference proteome</keyword>
<dbReference type="Proteomes" id="UP000244248">
    <property type="component" value="Unassembled WGS sequence"/>
</dbReference>
<comment type="caution">
    <text evidence="2">The sequence shown here is derived from an EMBL/GenBank/DDBJ whole genome shotgun (WGS) entry which is preliminary data.</text>
</comment>
<dbReference type="PANTHER" id="PTHR23088:SF50">
    <property type="entry name" value="HYDROLASE YHCX"/>
    <property type="match status" value="1"/>
</dbReference>
<dbReference type="Gene3D" id="3.60.110.10">
    <property type="entry name" value="Carbon-nitrogen hydrolase"/>
    <property type="match status" value="1"/>
</dbReference>
<dbReference type="SUPFAM" id="SSF56317">
    <property type="entry name" value="Carbon-nitrogen hydrolase"/>
    <property type="match status" value="1"/>
</dbReference>
<gene>
    <name evidence="2" type="ORF">CJD38_12500</name>
</gene>
<dbReference type="RefSeq" id="WP_107940692.1">
    <property type="nucleotide sequence ID" value="NZ_QANS01000004.1"/>
</dbReference>
<dbReference type="Pfam" id="PF00795">
    <property type="entry name" value="CN_hydrolase"/>
    <property type="match status" value="1"/>
</dbReference>
<dbReference type="OrthoDB" id="9811121at2"/>
<reference evidence="2 3" key="1">
    <citation type="submission" date="2018-04" db="EMBL/GenBank/DDBJ databases">
        <title>Novel species isolated from glacier.</title>
        <authorList>
            <person name="Liu Q."/>
            <person name="Xin Y.-H."/>
        </authorList>
    </citation>
    <scope>NUCLEOTIDE SEQUENCE [LARGE SCALE GENOMIC DNA]</scope>
    <source>
        <strain evidence="2 3">GT1R17</strain>
    </source>
</reference>
<dbReference type="InterPro" id="IPR003010">
    <property type="entry name" value="C-N_Hydrolase"/>
</dbReference>
<feature type="domain" description="CN hydrolase" evidence="1">
    <location>
        <begin position="4"/>
        <end position="263"/>
    </location>
</feature>
<evidence type="ECO:0000259" key="1">
    <source>
        <dbReference type="PROSITE" id="PS50263"/>
    </source>
</evidence>
<keyword evidence="2" id="KW-0378">Hydrolase</keyword>
<proteinExistence type="predicted"/>
<evidence type="ECO:0000313" key="2">
    <source>
        <dbReference type="EMBL" id="PTU31105.1"/>
    </source>
</evidence>
<protein>
    <submittedName>
        <fullName evidence="2">Amidohydrolase</fullName>
    </submittedName>
</protein>
<organism evidence="2 3">
    <name type="scientific">Stenotrophobium rhamnosiphilum</name>
    <dbReference type="NCBI Taxonomy" id="2029166"/>
    <lineage>
        <taxon>Bacteria</taxon>
        <taxon>Pseudomonadati</taxon>
        <taxon>Pseudomonadota</taxon>
        <taxon>Gammaproteobacteria</taxon>
        <taxon>Nevskiales</taxon>
        <taxon>Nevskiaceae</taxon>
        <taxon>Stenotrophobium</taxon>
    </lineage>
</organism>
<dbReference type="PROSITE" id="PS50263">
    <property type="entry name" value="CN_HYDROLASE"/>
    <property type="match status" value="1"/>
</dbReference>
<dbReference type="EMBL" id="QANS01000004">
    <property type="protein sequence ID" value="PTU31105.1"/>
    <property type="molecule type" value="Genomic_DNA"/>
</dbReference>
<dbReference type="CDD" id="cd07574">
    <property type="entry name" value="nitrilase_Rim1_like"/>
    <property type="match status" value="1"/>
</dbReference>
<dbReference type="GO" id="GO:0016787">
    <property type="term" value="F:hydrolase activity"/>
    <property type="evidence" value="ECO:0007669"/>
    <property type="project" value="UniProtKB-KW"/>
</dbReference>
<dbReference type="AlphaFoldDB" id="A0A2T5MEU6"/>
<dbReference type="PANTHER" id="PTHR23088">
    <property type="entry name" value="NITRILASE-RELATED"/>
    <property type="match status" value="1"/>
</dbReference>
<name>A0A2T5MEU6_9GAMM</name>
<dbReference type="InterPro" id="IPR036526">
    <property type="entry name" value="C-N_Hydrolase_sf"/>
</dbReference>
<sequence>MSSIRLASAQFPVSEPQNWNVYADQIRAWVADAAKNGAQLLLFPEYAAMSLAALFDTETRADLNKQVQAMQSLRDDYLALHVALAQQYGVYIVAGSFPWQCEDGRVVNRAWFCAPDGRSSYQDKQIMTRFERESWNVTSGDGLRIFRTKLGVIAINICYDCEFPLLARAQCEAGAQLLLVPSCTDTNAGYHRVRVGAQARALENQCVVLQSPLVGTAPWSAAVDINVGSAALYGPPDYGFPDDGVIAQGTMNQAQWIYADIDLDQIERVRQSGQVLNYEHWFEQNACGIAMPKVDIIDL</sequence>
<evidence type="ECO:0000313" key="3">
    <source>
        <dbReference type="Proteomes" id="UP000244248"/>
    </source>
</evidence>